<organism evidence="2 3">
    <name type="scientific">Electrophorus voltai</name>
    <dbReference type="NCBI Taxonomy" id="2609070"/>
    <lineage>
        <taxon>Eukaryota</taxon>
        <taxon>Metazoa</taxon>
        <taxon>Chordata</taxon>
        <taxon>Craniata</taxon>
        <taxon>Vertebrata</taxon>
        <taxon>Euteleostomi</taxon>
        <taxon>Actinopterygii</taxon>
        <taxon>Neopterygii</taxon>
        <taxon>Teleostei</taxon>
        <taxon>Ostariophysi</taxon>
        <taxon>Gymnotiformes</taxon>
        <taxon>Gymnotoidei</taxon>
        <taxon>Gymnotidae</taxon>
        <taxon>Electrophorus</taxon>
    </lineage>
</organism>
<name>A0AAD8ZEE5_9TELE</name>
<dbReference type="Gene3D" id="3.40.50.300">
    <property type="entry name" value="P-loop containing nucleotide triphosphate hydrolases"/>
    <property type="match status" value="1"/>
</dbReference>
<reference evidence="2" key="1">
    <citation type="submission" date="2023-03" db="EMBL/GenBank/DDBJ databases">
        <title>Electrophorus voltai genome.</title>
        <authorList>
            <person name="Bian C."/>
        </authorList>
    </citation>
    <scope>NUCLEOTIDE SEQUENCE</scope>
    <source>
        <strain evidence="2">CB-2022</strain>
        <tissue evidence="2">Muscle</tissue>
    </source>
</reference>
<feature type="non-terminal residue" evidence="2">
    <location>
        <position position="1"/>
    </location>
</feature>
<dbReference type="Proteomes" id="UP001239994">
    <property type="component" value="Unassembled WGS sequence"/>
</dbReference>
<evidence type="ECO:0000256" key="1">
    <source>
        <dbReference type="ARBA" id="ARBA00022737"/>
    </source>
</evidence>
<keyword evidence="3" id="KW-1185">Reference proteome</keyword>
<dbReference type="PANTHER" id="PTHR19211">
    <property type="entry name" value="ATP-BINDING TRANSPORT PROTEIN-RELATED"/>
    <property type="match status" value="1"/>
</dbReference>
<keyword evidence="1" id="KW-0677">Repeat</keyword>
<dbReference type="PANTHER" id="PTHR19211:SF15">
    <property type="entry name" value="ATP-BINDING CASSETTE SUB-FAMILY F MEMBER 2"/>
    <property type="match status" value="1"/>
</dbReference>
<evidence type="ECO:0000313" key="3">
    <source>
        <dbReference type="Proteomes" id="UP001239994"/>
    </source>
</evidence>
<proteinExistence type="predicted"/>
<dbReference type="InterPro" id="IPR027417">
    <property type="entry name" value="P-loop_NTPase"/>
</dbReference>
<accession>A0AAD8ZEE5</accession>
<dbReference type="AlphaFoldDB" id="A0AAD8ZEE5"/>
<protein>
    <recommendedName>
        <fullName evidence="4">ABC transporter domain-containing protein</fullName>
    </recommendedName>
</protein>
<dbReference type="EMBL" id="JAROKS010000014">
    <property type="protein sequence ID" value="KAK1796944.1"/>
    <property type="molecule type" value="Genomic_DNA"/>
</dbReference>
<evidence type="ECO:0008006" key="4">
    <source>
        <dbReference type="Google" id="ProtNLM"/>
    </source>
</evidence>
<dbReference type="GO" id="GO:0005524">
    <property type="term" value="F:ATP binding"/>
    <property type="evidence" value="ECO:0007669"/>
    <property type="project" value="TreeGrafter"/>
</dbReference>
<dbReference type="InterPro" id="IPR050611">
    <property type="entry name" value="ABCF"/>
</dbReference>
<gene>
    <name evidence="2" type="ORF">P4O66_008258</name>
</gene>
<evidence type="ECO:0000313" key="2">
    <source>
        <dbReference type="EMBL" id="KAK1796944.1"/>
    </source>
</evidence>
<sequence length="182" mass="20936">WHGLAKMAHQGQSKEKTLQKMVVSVSDIPLTRWVQQSILAVLLLNHLMEQLEQALSPLEYMMKCYPEIKEKKVCLSESHQEPVRRSEVLRLLCLDGLPEPSRALPGRAHQPDWSIETVDTLAHAVNEFEGGVMLVSHDFRLIQQVAQEIWLCENQTITKWNTDILAYKERLKATIDKQTQDV</sequence>
<comment type="caution">
    <text evidence="2">The sequence shown here is derived from an EMBL/GenBank/DDBJ whole genome shotgun (WGS) entry which is preliminary data.</text>
</comment>